<dbReference type="EMBL" id="FOPJ01000010">
    <property type="protein sequence ID" value="SFG69346.1"/>
    <property type="molecule type" value="Genomic_DNA"/>
</dbReference>
<keyword evidence="2" id="KW-0812">Transmembrane</keyword>
<keyword evidence="2" id="KW-1133">Transmembrane helix</keyword>
<feature type="region of interest" description="Disordered" evidence="1">
    <location>
        <begin position="1"/>
        <end position="93"/>
    </location>
</feature>
<keyword evidence="2" id="KW-0472">Membrane</keyword>
<evidence type="ECO:0000313" key="3">
    <source>
        <dbReference type="EMBL" id="SFG69346.1"/>
    </source>
</evidence>
<reference evidence="3 4" key="1">
    <citation type="submission" date="2016-10" db="EMBL/GenBank/DDBJ databases">
        <authorList>
            <person name="de Groot N.N."/>
        </authorList>
    </citation>
    <scope>NUCLEOTIDE SEQUENCE [LARGE SCALE GENOMIC DNA]</scope>
    <source>
        <strain>J11</strain>
        <strain evidence="4">PG 39</strain>
    </source>
</reference>
<dbReference type="STRING" id="185761.SAMN05660282_01655"/>
<proteinExistence type="predicted"/>
<evidence type="ECO:0000256" key="2">
    <source>
        <dbReference type="SAM" id="Phobius"/>
    </source>
</evidence>
<evidence type="ECO:0000256" key="1">
    <source>
        <dbReference type="SAM" id="MobiDB-lite"/>
    </source>
</evidence>
<dbReference type="RefSeq" id="WP_092286290.1">
    <property type="nucleotide sequence ID" value="NZ_FOPJ01000010.1"/>
</dbReference>
<dbReference type="AlphaFoldDB" id="A0A1I2U3B6"/>
<evidence type="ECO:0000313" key="4">
    <source>
        <dbReference type="Proteomes" id="UP000199065"/>
    </source>
</evidence>
<dbReference type="OrthoDB" id="4426697at2"/>
<sequence length="261" mass="26799">MTTPEGRNPSNSNPFDKDNGSLNNSDAYQGGAHEAAPEGHLPTEGVQPTEPGFDSPRYEEPVYPQSEGPEYPSASSEIPGRPGEGGAPGSAAPYTGAAAGAPAADGAYPGGAYPGGAYPEDGYPEGGYPGAAPAGGGWGQPEEINKVAPWALGFAVVSVVAMFLLGPLVVPFAIVGVILGIIGVVKARKIEFGKRRMGMSVAAIIIGLITAILMAIGAAGLYYFFNDADLQECTKLEDKEAVQKCIEEKVQGTLEEKTGAN</sequence>
<gene>
    <name evidence="3" type="ORF">SAMN05660282_01655</name>
</gene>
<protein>
    <recommendedName>
        <fullName evidence="5">DUF4190 domain-containing protein</fullName>
    </recommendedName>
</protein>
<evidence type="ECO:0008006" key="5">
    <source>
        <dbReference type="Google" id="ProtNLM"/>
    </source>
</evidence>
<accession>A0A1I2U3B6</accession>
<feature type="transmembrane region" description="Helical" evidence="2">
    <location>
        <begin position="197"/>
        <end position="225"/>
    </location>
</feature>
<organism evidence="3 4">
    <name type="scientific">Corynebacterium spheniscorum</name>
    <dbReference type="NCBI Taxonomy" id="185761"/>
    <lineage>
        <taxon>Bacteria</taxon>
        <taxon>Bacillati</taxon>
        <taxon>Actinomycetota</taxon>
        <taxon>Actinomycetes</taxon>
        <taxon>Mycobacteriales</taxon>
        <taxon>Corynebacteriaceae</taxon>
        <taxon>Corynebacterium</taxon>
    </lineage>
</organism>
<dbReference type="Proteomes" id="UP000199065">
    <property type="component" value="Unassembled WGS sequence"/>
</dbReference>
<feature type="compositionally biased region" description="Polar residues" evidence="1">
    <location>
        <begin position="1"/>
        <end position="27"/>
    </location>
</feature>
<keyword evidence="4" id="KW-1185">Reference proteome</keyword>
<name>A0A1I2U3B6_9CORY</name>
<feature type="transmembrane region" description="Helical" evidence="2">
    <location>
        <begin position="152"/>
        <end position="185"/>
    </location>
</feature>